<dbReference type="Gene3D" id="3.90.550.10">
    <property type="entry name" value="Spore Coat Polysaccharide Biosynthesis Protein SpsA, Chain A"/>
    <property type="match status" value="1"/>
</dbReference>
<evidence type="ECO:0000313" key="4">
    <source>
        <dbReference type="Proteomes" id="UP000761264"/>
    </source>
</evidence>
<evidence type="ECO:0000259" key="2">
    <source>
        <dbReference type="Pfam" id="PF12804"/>
    </source>
</evidence>
<feature type="domain" description="MobA-like NTP transferase" evidence="2">
    <location>
        <begin position="14"/>
        <end position="150"/>
    </location>
</feature>
<proteinExistence type="predicted"/>
<dbReference type="AlphaFoldDB" id="A0A967F229"/>
<dbReference type="Proteomes" id="UP000761264">
    <property type="component" value="Unassembled WGS sequence"/>
</dbReference>
<evidence type="ECO:0000256" key="1">
    <source>
        <dbReference type="ARBA" id="ARBA00022842"/>
    </source>
</evidence>
<sequence>MTAEANGPDGRFTALVLAADRGPDDPVSRAAGVDHKCLAPVAGKPMLERVIETLAASPWIGSIAVSLRDPALITQLEGLVRLCDSGRVVPLQAEDTPSQSVLQAVAELNHPLPLLITTADHALLTTEMIDHFCTESLRCDADLTAGVTAAEVILARYPHTKRTYLAFRNERYSGSNIFALRAEAGVAVIELWRKVEQQRKRPWRIAALFGPALLLSYLLRRFSLDTVMARVSERLGVSVAAIKMPFAEAAIDVDKPEDLELVEKALRGHD</sequence>
<dbReference type="RefSeq" id="WP_167229198.1">
    <property type="nucleotide sequence ID" value="NZ_JAAQPH010000023.1"/>
</dbReference>
<dbReference type="InterPro" id="IPR025877">
    <property type="entry name" value="MobA-like_NTP_Trfase"/>
</dbReference>
<comment type="caution">
    <text evidence="3">The sequence shown here is derived from an EMBL/GenBank/DDBJ whole genome shotgun (WGS) entry which is preliminary data.</text>
</comment>
<dbReference type="Pfam" id="PF12804">
    <property type="entry name" value="NTP_transf_3"/>
    <property type="match status" value="1"/>
</dbReference>
<keyword evidence="4" id="KW-1185">Reference proteome</keyword>
<dbReference type="GO" id="GO:0016779">
    <property type="term" value="F:nucleotidyltransferase activity"/>
    <property type="evidence" value="ECO:0007669"/>
    <property type="project" value="UniProtKB-ARBA"/>
</dbReference>
<evidence type="ECO:0000313" key="3">
    <source>
        <dbReference type="EMBL" id="NIA71500.1"/>
    </source>
</evidence>
<protein>
    <submittedName>
        <fullName evidence="3">NTP transferase domain-containing protein</fullName>
    </submittedName>
</protein>
<keyword evidence="3" id="KW-0808">Transferase</keyword>
<organism evidence="3 4">
    <name type="scientific">Pelagibius litoralis</name>
    <dbReference type="NCBI Taxonomy" id="374515"/>
    <lineage>
        <taxon>Bacteria</taxon>
        <taxon>Pseudomonadati</taxon>
        <taxon>Pseudomonadota</taxon>
        <taxon>Alphaproteobacteria</taxon>
        <taxon>Rhodospirillales</taxon>
        <taxon>Rhodovibrionaceae</taxon>
        <taxon>Pelagibius</taxon>
    </lineage>
</organism>
<name>A0A967F229_9PROT</name>
<reference evidence="3" key="1">
    <citation type="submission" date="2020-03" db="EMBL/GenBank/DDBJ databases">
        <title>Genome of Pelagibius litoralis DSM 21314T.</title>
        <authorList>
            <person name="Wang G."/>
        </authorList>
    </citation>
    <scope>NUCLEOTIDE SEQUENCE</scope>
    <source>
        <strain evidence="3">DSM 21314</strain>
    </source>
</reference>
<dbReference type="SUPFAM" id="SSF53448">
    <property type="entry name" value="Nucleotide-diphospho-sugar transferases"/>
    <property type="match status" value="1"/>
</dbReference>
<keyword evidence="1" id="KW-0460">Magnesium</keyword>
<gene>
    <name evidence="3" type="ORF">HBA54_23190</name>
</gene>
<accession>A0A967F229</accession>
<dbReference type="EMBL" id="JAAQPH010000023">
    <property type="protein sequence ID" value="NIA71500.1"/>
    <property type="molecule type" value="Genomic_DNA"/>
</dbReference>
<dbReference type="InterPro" id="IPR029044">
    <property type="entry name" value="Nucleotide-diphossugar_trans"/>
</dbReference>